<sequence length="496" mass="55497">MTNHLISETVLAIRTVKLSNWDLEMEKRINHLRDNELHYLRGRKYLDAICVYLWASAPVIITIAIFMTYSFILQEKLTAAKIFTSLALVNILIMPLNAFPWVLNGVVEAYVSVRRLDKIFSIDNIDFQSIFSLSADPRLPLSLKNACFWWKEGIAVNNVTFAAEMGKIIGIIGPVGSGKSTFLLGLLGETEMCSDYFRVSRSVVSKGFGFVSQDSWLKSGTVRENIVCGAPFDSVLYEEVIHLTALKQDIQALPGSDSYEVGDGGNKVSGGQRTRIALARALYQDRDIYLLDDPFASLDTKVGQWIWDKAIVHFLKARGKTVIIASHHTSFISQADVVLTLDTYGHIIKQESPAGVISMPDIPSHDSCDSFIDMTEIDLGRSQRLAVETENKEVGTVRIGVYGAYIRAAGVFLVIAIVIALFAMQMSKNVSDWWLTKWTEKFNENLSVSFILNEPDNDRDDRGWLFGRSHSRSPLPVHLYLLGIQKSCVLLANLLF</sequence>
<dbReference type="Pfam" id="PF00005">
    <property type="entry name" value="ABC_tran"/>
    <property type="match status" value="1"/>
</dbReference>
<keyword evidence="6 8" id="KW-1133">Transmembrane helix</keyword>
<keyword evidence="2" id="KW-0813">Transport</keyword>
<dbReference type="InterPro" id="IPR011527">
    <property type="entry name" value="ABC1_TM_dom"/>
</dbReference>
<feature type="transmembrane region" description="Helical" evidence="8">
    <location>
        <begin position="83"/>
        <end position="103"/>
    </location>
</feature>
<dbReference type="PROSITE" id="PS00211">
    <property type="entry name" value="ABC_TRANSPORTER_1"/>
    <property type="match status" value="1"/>
</dbReference>
<proteinExistence type="predicted"/>
<dbReference type="CDD" id="cd03250">
    <property type="entry name" value="ABCC_MRP_domain1"/>
    <property type="match status" value="1"/>
</dbReference>
<dbReference type="Pfam" id="PF00664">
    <property type="entry name" value="ABC_membrane"/>
    <property type="match status" value="1"/>
</dbReference>
<organism evidence="11 12">
    <name type="scientific">Gnathostoma spinigerum</name>
    <dbReference type="NCBI Taxonomy" id="75299"/>
    <lineage>
        <taxon>Eukaryota</taxon>
        <taxon>Metazoa</taxon>
        <taxon>Ecdysozoa</taxon>
        <taxon>Nematoda</taxon>
        <taxon>Chromadorea</taxon>
        <taxon>Rhabditida</taxon>
        <taxon>Spirurina</taxon>
        <taxon>Gnathostomatomorpha</taxon>
        <taxon>Gnathostomatoidea</taxon>
        <taxon>Gnathostomatidae</taxon>
        <taxon>Gnathostoma</taxon>
    </lineage>
</organism>
<dbReference type="SUPFAM" id="SSF52540">
    <property type="entry name" value="P-loop containing nucleoside triphosphate hydrolases"/>
    <property type="match status" value="1"/>
</dbReference>
<dbReference type="SUPFAM" id="SSF90123">
    <property type="entry name" value="ABC transporter transmembrane region"/>
    <property type="match status" value="1"/>
</dbReference>
<dbReference type="Gene3D" id="3.40.50.300">
    <property type="entry name" value="P-loop containing nucleotide triphosphate hydrolases"/>
    <property type="match status" value="1"/>
</dbReference>
<dbReference type="EMBL" id="JBGFUD010008970">
    <property type="protein sequence ID" value="MFH4982304.1"/>
    <property type="molecule type" value="Genomic_DNA"/>
</dbReference>
<dbReference type="InterPro" id="IPR017871">
    <property type="entry name" value="ABC_transporter-like_CS"/>
</dbReference>
<keyword evidence="12" id="KW-1185">Reference proteome</keyword>
<name>A0ABD6EQQ2_9BILA</name>
<keyword evidence="5" id="KW-0067">ATP-binding</keyword>
<dbReference type="InterPro" id="IPR003439">
    <property type="entry name" value="ABC_transporter-like_ATP-bd"/>
</dbReference>
<dbReference type="PROSITE" id="PS50893">
    <property type="entry name" value="ABC_TRANSPORTER_2"/>
    <property type="match status" value="1"/>
</dbReference>
<dbReference type="InterPro" id="IPR027417">
    <property type="entry name" value="P-loop_NTPase"/>
</dbReference>
<protein>
    <submittedName>
        <fullName evidence="11">Uncharacterized protein</fullName>
    </submittedName>
</protein>
<evidence type="ECO:0000256" key="1">
    <source>
        <dbReference type="ARBA" id="ARBA00004370"/>
    </source>
</evidence>
<evidence type="ECO:0000256" key="2">
    <source>
        <dbReference type="ARBA" id="ARBA00022448"/>
    </source>
</evidence>
<comment type="subcellular location">
    <subcellularLocation>
        <location evidence="1">Membrane</location>
    </subcellularLocation>
</comment>
<feature type="domain" description="ABC transmembrane type-1" evidence="10">
    <location>
        <begin position="1"/>
        <end position="108"/>
    </location>
</feature>
<keyword evidence="3 8" id="KW-0812">Transmembrane</keyword>
<dbReference type="Gene3D" id="1.20.1560.10">
    <property type="entry name" value="ABC transporter type 1, transmembrane domain"/>
    <property type="match status" value="1"/>
</dbReference>
<reference evidence="11 12" key="1">
    <citation type="submission" date="2024-08" db="EMBL/GenBank/DDBJ databases">
        <title>Gnathostoma spinigerum genome.</title>
        <authorList>
            <person name="Gonzalez-Bertolin B."/>
            <person name="Monzon S."/>
            <person name="Zaballos A."/>
            <person name="Jimenez P."/>
            <person name="Dekumyoy P."/>
            <person name="Varona S."/>
            <person name="Cuesta I."/>
            <person name="Sumanam S."/>
            <person name="Adisakwattana P."/>
            <person name="Gasser R.B."/>
            <person name="Hernandez-Gonzalez A."/>
            <person name="Young N.D."/>
            <person name="Perteguer M.J."/>
        </authorList>
    </citation>
    <scope>NUCLEOTIDE SEQUENCE [LARGE SCALE GENOMIC DNA]</scope>
    <source>
        <strain evidence="11">AL3</strain>
        <tissue evidence="11">Liver</tissue>
    </source>
</reference>
<dbReference type="PANTHER" id="PTHR24223:SF330">
    <property type="entry name" value="ATP-BINDING CASSETTE SUB-FAMILY C MEMBER 10"/>
    <property type="match status" value="1"/>
</dbReference>
<evidence type="ECO:0000313" key="11">
    <source>
        <dbReference type="EMBL" id="MFH4982304.1"/>
    </source>
</evidence>
<keyword evidence="4" id="KW-0547">Nucleotide-binding</keyword>
<evidence type="ECO:0000256" key="6">
    <source>
        <dbReference type="ARBA" id="ARBA00022989"/>
    </source>
</evidence>
<evidence type="ECO:0000256" key="3">
    <source>
        <dbReference type="ARBA" id="ARBA00022692"/>
    </source>
</evidence>
<dbReference type="PROSITE" id="PS50929">
    <property type="entry name" value="ABC_TM1F"/>
    <property type="match status" value="1"/>
</dbReference>
<dbReference type="InterPro" id="IPR003593">
    <property type="entry name" value="AAA+_ATPase"/>
</dbReference>
<evidence type="ECO:0000256" key="4">
    <source>
        <dbReference type="ARBA" id="ARBA00022741"/>
    </source>
</evidence>
<accession>A0ABD6EQQ2</accession>
<evidence type="ECO:0000256" key="8">
    <source>
        <dbReference type="SAM" id="Phobius"/>
    </source>
</evidence>
<feature type="transmembrane region" description="Helical" evidence="8">
    <location>
        <begin position="404"/>
        <end position="424"/>
    </location>
</feature>
<evidence type="ECO:0000256" key="5">
    <source>
        <dbReference type="ARBA" id="ARBA00022840"/>
    </source>
</evidence>
<dbReference type="Proteomes" id="UP001608902">
    <property type="component" value="Unassembled WGS sequence"/>
</dbReference>
<keyword evidence="7 8" id="KW-0472">Membrane</keyword>
<dbReference type="AlphaFoldDB" id="A0ABD6EQQ2"/>
<dbReference type="InterPro" id="IPR050173">
    <property type="entry name" value="ABC_transporter_C-like"/>
</dbReference>
<dbReference type="GO" id="GO:0005524">
    <property type="term" value="F:ATP binding"/>
    <property type="evidence" value="ECO:0007669"/>
    <property type="project" value="UniProtKB-KW"/>
</dbReference>
<feature type="domain" description="ABC transporter" evidence="9">
    <location>
        <begin position="141"/>
        <end position="369"/>
    </location>
</feature>
<dbReference type="SMART" id="SM00382">
    <property type="entry name" value="AAA"/>
    <property type="match status" value="1"/>
</dbReference>
<dbReference type="InterPro" id="IPR036640">
    <property type="entry name" value="ABC1_TM_sf"/>
</dbReference>
<evidence type="ECO:0000256" key="7">
    <source>
        <dbReference type="ARBA" id="ARBA00023136"/>
    </source>
</evidence>
<evidence type="ECO:0000259" key="10">
    <source>
        <dbReference type="PROSITE" id="PS50929"/>
    </source>
</evidence>
<comment type="caution">
    <text evidence="11">The sequence shown here is derived from an EMBL/GenBank/DDBJ whole genome shotgun (WGS) entry which is preliminary data.</text>
</comment>
<evidence type="ECO:0000313" key="12">
    <source>
        <dbReference type="Proteomes" id="UP001608902"/>
    </source>
</evidence>
<gene>
    <name evidence="11" type="ORF">AB6A40_009013</name>
</gene>
<evidence type="ECO:0000259" key="9">
    <source>
        <dbReference type="PROSITE" id="PS50893"/>
    </source>
</evidence>
<dbReference type="PANTHER" id="PTHR24223">
    <property type="entry name" value="ATP-BINDING CASSETTE SUB-FAMILY C"/>
    <property type="match status" value="1"/>
</dbReference>
<feature type="transmembrane region" description="Helical" evidence="8">
    <location>
        <begin position="51"/>
        <end position="71"/>
    </location>
</feature>
<dbReference type="GO" id="GO:0016020">
    <property type="term" value="C:membrane"/>
    <property type="evidence" value="ECO:0007669"/>
    <property type="project" value="UniProtKB-SubCell"/>
</dbReference>